<evidence type="ECO:0000313" key="3">
    <source>
        <dbReference type="Proteomes" id="UP000004095"/>
    </source>
</evidence>
<dbReference type="Proteomes" id="UP000004095">
    <property type="component" value="Unassembled WGS sequence"/>
</dbReference>
<name>A1ZTG0_MICM2</name>
<keyword evidence="1" id="KW-0472">Membrane</keyword>
<keyword evidence="1" id="KW-0812">Transmembrane</keyword>
<organism evidence="2 3">
    <name type="scientific">Microscilla marina ATCC 23134</name>
    <dbReference type="NCBI Taxonomy" id="313606"/>
    <lineage>
        <taxon>Bacteria</taxon>
        <taxon>Pseudomonadati</taxon>
        <taxon>Bacteroidota</taxon>
        <taxon>Cytophagia</taxon>
        <taxon>Cytophagales</taxon>
        <taxon>Microscillaceae</taxon>
        <taxon>Microscilla</taxon>
    </lineage>
</organism>
<reference evidence="2 3" key="1">
    <citation type="submission" date="2007-01" db="EMBL/GenBank/DDBJ databases">
        <authorList>
            <person name="Haygood M."/>
            <person name="Podell S."/>
            <person name="Anderson C."/>
            <person name="Hopkinson B."/>
            <person name="Roe K."/>
            <person name="Barbeau K."/>
            <person name="Gaasterland T."/>
            <person name="Ferriera S."/>
            <person name="Johnson J."/>
            <person name="Kravitz S."/>
            <person name="Beeson K."/>
            <person name="Sutton G."/>
            <person name="Rogers Y.-H."/>
            <person name="Friedman R."/>
            <person name="Frazier M."/>
            <person name="Venter J.C."/>
        </authorList>
    </citation>
    <scope>NUCLEOTIDE SEQUENCE [LARGE SCALE GENOMIC DNA]</scope>
    <source>
        <strain evidence="2 3">ATCC 23134</strain>
    </source>
</reference>
<keyword evidence="3" id="KW-1185">Reference proteome</keyword>
<proteinExistence type="predicted"/>
<feature type="transmembrane region" description="Helical" evidence="1">
    <location>
        <begin position="195"/>
        <end position="220"/>
    </location>
</feature>
<gene>
    <name evidence="2" type="ORF">M23134_04660</name>
</gene>
<comment type="caution">
    <text evidence="2">The sequence shown here is derived from an EMBL/GenBank/DDBJ whole genome shotgun (WGS) entry which is preliminary data.</text>
</comment>
<dbReference type="eggNOG" id="COG3266">
    <property type="taxonomic scope" value="Bacteria"/>
</dbReference>
<dbReference type="EMBL" id="AAWS01000035">
    <property type="protein sequence ID" value="EAY26382.1"/>
    <property type="molecule type" value="Genomic_DNA"/>
</dbReference>
<keyword evidence="1" id="KW-1133">Transmembrane helix</keyword>
<feature type="transmembrane region" description="Helical" evidence="1">
    <location>
        <begin position="146"/>
        <end position="163"/>
    </location>
</feature>
<accession>A1ZTG0</accession>
<sequence>MIVGLFAGIANAQIDFQQLNPVLQKDSNRIMIGYSIVETNAKLGDYLATYNIQLTYTQDGGATFIGPLTQVKGDVGNELIAGKDQKIYWYYLAEGNGFDGQNVEFKVDASYEPFLGGPINALRSALLPGWGNVYVKKPRKKWKWRWILTAAGTYGLIAGSLYLKQLSNNNYQKYLEATTLSETQDLYKRANRQNLLATTAAVLAAGLWAYDIVKVAIRGGHNKRRKKRIIRRNLQRRQQKVISLGYNPVLNSSSIGFLWKF</sequence>
<evidence type="ECO:0000313" key="2">
    <source>
        <dbReference type="EMBL" id="EAY26382.1"/>
    </source>
</evidence>
<evidence type="ECO:0000256" key="1">
    <source>
        <dbReference type="SAM" id="Phobius"/>
    </source>
</evidence>
<evidence type="ECO:0008006" key="4">
    <source>
        <dbReference type="Google" id="ProtNLM"/>
    </source>
</evidence>
<protein>
    <recommendedName>
        <fullName evidence="4">DUF5683 domain-containing protein</fullName>
    </recommendedName>
</protein>
<dbReference type="AlphaFoldDB" id="A1ZTG0"/>